<sequence>MEGATMPAPPAAATLHHDSRPAIGFPLGTALLVVVIFCLSGVFACCYHWEKLRSLSGRPSRRRRQQEEPPLDALEEGRTQPSPPSPMSKLAPDPQENKEEKVRSLPVIMPGDKVPKFMAWPCPCQHSSPVIVDVSAVAVTTPEAEIPSQSLAECSVN</sequence>
<protein>
    <recommendedName>
        <fullName evidence="5">Hydroxyproline-rich glycoprotein family protein</fullName>
    </recommendedName>
</protein>
<proteinExistence type="predicted"/>
<dbReference type="InterPro" id="IPR037699">
    <property type="entry name" value="At5g65660-like"/>
</dbReference>
<keyword evidence="2" id="KW-0812">Transmembrane</keyword>
<keyword evidence="4" id="KW-1185">Reference proteome</keyword>
<evidence type="ECO:0000313" key="4">
    <source>
        <dbReference type="Proteomes" id="UP000734854"/>
    </source>
</evidence>
<evidence type="ECO:0000256" key="1">
    <source>
        <dbReference type="SAM" id="MobiDB-lite"/>
    </source>
</evidence>
<dbReference type="PANTHER" id="PTHR34291">
    <property type="entry name" value="HYDROXYPROLINE-RICH GLYCOPROTEIN FAMILY PROTEIN"/>
    <property type="match status" value="1"/>
</dbReference>
<reference evidence="3 4" key="1">
    <citation type="submission" date="2020-08" db="EMBL/GenBank/DDBJ databases">
        <title>Plant Genome Project.</title>
        <authorList>
            <person name="Zhang R.-G."/>
        </authorList>
    </citation>
    <scope>NUCLEOTIDE SEQUENCE [LARGE SCALE GENOMIC DNA]</scope>
    <source>
        <tissue evidence="3">Rhizome</tissue>
    </source>
</reference>
<keyword evidence="2" id="KW-1133">Transmembrane helix</keyword>
<comment type="caution">
    <text evidence="3">The sequence shown here is derived from an EMBL/GenBank/DDBJ whole genome shotgun (WGS) entry which is preliminary data.</text>
</comment>
<feature type="region of interest" description="Disordered" evidence="1">
    <location>
        <begin position="57"/>
        <end position="106"/>
    </location>
</feature>
<evidence type="ECO:0008006" key="5">
    <source>
        <dbReference type="Google" id="ProtNLM"/>
    </source>
</evidence>
<dbReference type="Proteomes" id="UP000734854">
    <property type="component" value="Unassembled WGS sequence"/>
</dbReference>
<dbReference type="EMBL" id="JACMSC010000004">
    <property type="protein sequence ID" value="KAG6525752.1"/>
    <property type="molecule type" value="Genomic_DNA"/>
</dbReference>
<evidence type="ECO:0000313" key="3">
    <source>
        <dbReference type="EMBL" id="KAG6525752.1"/>
    </source>
</evidence>
<name>A0A8J5LMN5_ZINOF</name>
<dbReference type="OrthoDB" id="1936969at2759"/>
<accession>A0A8J5LMN5</accession>
<dbReference type="PANTHER" id="PTHR34291:SF1">
    <property type="entry name" value="HYDROXYPROLINE-RICH GLYCOPROTEIN FAMILY PROTEIN"/>
    <property type="match status" value="1"/>
</dbReference>
<evidence type="ECO:0000256" key="2">
    <source>
        <dbReference type="SAM" id="Phobius"/>
    </source>
</evidence>
<dbReference type="AlphaFoldDB" id="A0A8J5LMN5"/>
<organism evidence="3 4">
    <name type="scientific">Zingiber officinale</name>
    <name type="common">Ginger</name>
    <name type="synonym">Amomum zingiber</name>
    <dbReference type="NCBI Taxonomy" id="94328"/>
    <lineage>
        <taxon>Eukaryota</taxon>
        <taxon>Viridiplantae</taxon>
        <taxon>Streptophyta</taxon>
        <taxon>Embryophyta</taxon>
        <taxon>Tracheophyta</taxon>
        <taxon>Spermatophyta</taxon>
        <taxon>Magnoliopsida</taxon>
        <taxon>Liliopsida</taxon>
        <taxon>Zingiberales</taxon>
        <taxon>Zingiberaceae</taxon>
        <taxon>Zingiber</taxon>
    </lineage>
</organism>
<gene>
    <name evidence="3" type="ORF">ZIOFF_015719</name>
</gene>
<feature type="transmembrane region" description="Helical" evidence="2">
    <location>
        <begin position="23"/>
        <end position="49"/>
    </location>
</feature>
<keyword evidence="2" id="KW-0472">Membrane</keyword>